<proteinExistence type="predicted"/>
<name>A0AAW2PH88_SESRA</name>
<dbReference type="PANTHER" id="PTHR47186">
    <property type="entry name" value="LEUCINE-RICH REPEAT-CONTAINING PROTEIN 57"/>
    <property type="match status" value="1"/>
</dbReference>
<organism evidence="3">
    <name type="scientific">Sesamum radiatum</name>
    <name type="common">Black benniseed</name>
    <dbReference type="NCBI Taxonomy" id="300843"/>
    <lineage>
        <taxon>Eukaryota</taxon>
        <taxon>Viridiplantae</taxon>
        <taxon>Streptophyta</taxon>
        <taxon>Embryophyta</taxon>
        <taxon>Tracheophyta</taxon>
        <taxon>Spermatophyta</taxon>
        <taxon>Magnoliopsida</taxon>
        <taxon>eudicotyledons</taxon>
        <taxon>Gunneridae</taxon>
        <taxon>Pentapetalae</taxon>
        <taxon>asterids</taxon>
        <taxon>lamiids</taxon>
        <taxon>Lamiales</taxon>
        <taxon>Pedaliaceae</taxon>
        <taxon>Sesamum</taxon>
    </lineage>
</organism>
<evidence type="ECO:0000313" key="3">
    <source>
        <dbReference type="EMBL" id="KAL0355635.1"/>
    </source>
</evidence>
<evidence type="ECO:0000256" key="1">
    <source>
        <dbReference type="ARBA" id="ARBA00022737"/>
    </source>
</evidence>
<dbReference type="EMBL" id="JACGWJ010000017">
    <property type="protein sequence ID" value="KAL0355635.1"/>
    <property type="molecule type" value="Genomic_DNA"/>
</dbReference>
<protein>
    <submittedName>
        <fullName evidence="3">Disease resistance RPP8-like protein 4</fullName>
    </submittedName>
</protein>
<dbReference type="Gene3D" id="3.80.10.10">
    <property type="entry name" value="Ribonuclease Inhibitor"/>
    <property type="match status" value="1"/>
</dbReference>
<dbReference type="SUPFAM" id="SSF52058">
    <property type="entry name" value="L domain-like"/>
    <property type="match status" value="1"/>
</dbReference>
<evidence type="ECO:0000259" key="2">
    <source>
        <dbReference type="Pfam" id="PF23598"/>
    </source>
</evidence>
<dbReference type="AlphaFoldDB" id="A0AAW2PH88"/>
<gene>
    <name evidence="3" type="ORF">Sradi_4010400</name>
</gene>
<sequence length="413" mass="46810">MSRRGQVKACYIHDLLHDVSIKKAKEEISFEILTEGNSQSSDKARHRAIDCSTVRFSQYSGNSNTRLRSLFVRGACRVDEIPSYWKSFGRLRVLDFEGFELKILPDTVGALTWLRYLGLRNTKIKRLPNSLGRLKNLHVLDIAGNGIVEVPNVIWTMTNLRHLYMSDIQCVGPLKIDSLKNLQTLISIPLRNWPLEHASDLTSLYKLRIQLHNNLDIGKLCISLAKMENLTSLCLEGSIQKRITSLDQLVNLHRLTKLEIIGRVARLPGASSFPPNISYLSLNAARLKEDPMPVLQKLPGLLYLKLCSWAYVGKEMVISQDGFPRLKVLSLTKLPFVHNIQVEKGAMPELNRLEIGRCISLESLPKELRLMNNLKELVMVARKNIVLKLRGKDSYIISSIPSVTLIISNRVFP</sequence>
<accession>A0AAW2PH88</accession>
<reference evidence="3" key="2">
    <citation type="journal article" date="2024" name="Plant">
        <title>Genomic evolution and insights into agronomic trait innovations of Sesamum species.</title>
        <authorList>
            <person name="Miao H."/>
            <person name="Wang L."/>
            <person name="Qu L."/>
            <person name="Liu H."/>
            <person name="Sun Y."/>
            <person name="Le M."/>
            <person name="Wang Q."/>
            <person name="Wei S."/>
            <person name="Zheng Y."/>
            <person name="Lin W."/>
            <person name="Duan Y."/>
            <person name="Cao H."/>
            <person name="Xiong S."/>
            <person name="Wang X."/>
            <person name="Wei L."/>
            <person name="Li C."/>
            <person name="Ma Q."/>
            <person name="Ju M."/>
            <person name="Zhao R."/>
            <person name="Li G."/>
            <person name="Mu C."/>
            <person name="Tian Q."/>
            <person name="Mei H."/>
            <person name="Zhang T."/>
            <person name="Gao T."/>
            <person name="Zhang H."/>
        </authorList>
    </citation>
    <scope>NUCLEOTIDE SEQUENCE</scope>
    <source>
        <strain evidence="3">G02</strain>
    </source>
</reference>
<feature type="domain" description="Disease resistance R13L4/SHOC-2-like LRR" evidence="2">
    <location>
        <begin position="67"/>
        <end position="365"/>
    </location>
</feature>
<comment type="caution">
    <text evidence="3">The sequence shown here is derived from an EMBL/GenBank/DDBJ whole genome shotgun (WGS) entry which is preliminary data.</text>
</comment>
<keyword evidence="1" id="KW-0677">Repeat</keyword>
<reference evidence="3" key="1">
    <citation type="submission" date="2020-06" db="EMBL/GenBank/DDBJ databases">
        <authorList>
            <person name="Li T."/>
            <person name="Hu X."/>
            <person name="Zhang T."/>
            <person name="Song X."/>
            <person name="Zhang H."/>
            <person name="Dai N."/>
            <person name="Sheng W."/>
            <person name="Hou X."/>
            <person name="Wei L."/>
        </authorList>
    </citation>
    <scope>NUCLEOTIDE SEQUENCE</scope>
    <source>
        <strain evidence="3">G02</strain>
        <tissue evidence="3">Leaf</tissue>
    </source>
</reference>
<dbReference type="PANTHER" id="PTHR47186:SF50">
    <property type="entry name" value="FBD DOMAIN-CONTAINING PROTEIN"/>
    <property type="match status" value="1"/>
</dbReference>
<dbReference type="Pfam" id="PF23598">
    <property type="entry name" value="LRR_14"/>
    <property type="match status" value="1"/>
</dbReference>
<dbReference type="InterPro" id="IPR032675">
    <property type="entry name" value="LRR_dom_sf"/>
</dbReference>
<dbReference type="InterPro" id="IPR055414">
    <property type="entry name" value="LRR_R13L4/SHOC2-like"/>
</dbReference>